<accession>A0A4Y2HDP6</accession>
<gene>
    <name evidence="1" type="ORF">AVEN_82253_1</name>
</gene>
<keyword evidence="2" id="KW-1185">Reference proteome</keyword>
<evidence type="ECO:0000313" key="2">
    <source>
        <dbReference type="Proteomes" id="UP000499080"/>
    </source>
</evidence>
<dbReference type="AlphaFoldDB" id="A0A4Y2HDP6"/>
<reference evidence="1 2" key="1">
    <citation type="journal article" date="2019" name="Sci. Rep.">
        <title>Orb-weaving spider Araneus ventricosus genome elucidates the spidroin gene catalogue.</title>
        <authorList>
            <person name="Kono N."/>
            <person name="Nakamura H."/>
            <person name="Ohtoshi R."/>
            <person name="Moran D.A.P."/>
            <person name="Shinohara A."/>
            <person name="Yoshida Y."/>
            <person name="Fujiwara M."/>
            <person name="Mori M."/>
            <person name="Tomita M."/>
            <person name="Arakawa K."/>
        </authorList>
    </citation>
    <scope>NUCLEOTIDE SEQUENCE [LARGE SCALE GENOMIC DNA]</scope>
</reference>
<dbReference type="EMBL" id="BGPR01001866">
    <property type="protein sequence ID" value="GBM63398.1"/>
    <property type="molecule type" value="Genomic_DNA"/>
</dbReference>
<name>A0A4Y2HDP6_ARAVE</name>
<evidence type="ECO:0000313" key="1">
    <source>
        <dbReference type="EMBL" id="GBM63398.1"/>
    </source>
</evidence>
<comment type="caution">
    <text evidence="1">The sequence shown here is derived from an EMBL/GenBank/DDBJ whole genome shotgun (WGS) entry which is preliminary data.</text>
</comment>
<proteinExistence type="predicted"/>
<sequence length="104" mass="11939">MRWPSGKVSSSGPEGFRARNPIPLKIYRVLDLLHAKLYAVAECPPAGEVSKRRFMDSQAVEIGQMCYGHVLPIIRSWRQDRCLMLLVYRIPWTSCICTRMTSLK</sequence>
<organism evidence="1 2">
    <name type="scientific">Araneus ventricosus</name>
    <name type="common">Orbweaver spider</name>
    <name type="synonym">Epeira ventricosa</name>
    <dbReference type="NCBI Taxonomy" id="182803"/>
    <lineage>
        <taxon>Eukaryota</taxon>
        <taxon>Metazoa</taxon>
        <taxon>Ecdysozoa</taxon>
        <taxon>Arthropoda</taxon>
        <taxon>Chelicerata</taxon>
        <taxon>Arachnida</taxon>
        <taxon>Araneae</taxon>
        <taxon>Araneomorphae</taxon>
        <taxon>Entelegynae</taxon>
        <taxon>Araneoidea</taxon>
        <taxon>Araneidae</taxon>
        <taxon>Araneus</taxon>
    </lineage>
</organism>
<dbReference type="Proteomes" id="UP000499080">
    <property type="component" value="Unassembled WGS sequence"/>
</dbReference>
<protein>
    <submittedName>
        <fullName evidence="1">Uncharacterized protein</fullName>
    </submittedName>
</protein>